<evidence type="ECO:0000313" key="4">
    <source>
        <dbReference type="Proteomes" id="UP000426444"/>
    </source>
</evidence>
<dbReference type="PROSITE" id="PS50263">
    <property type="entry name" value="CN_HYDROLASE"/>
    <property type="match status" value="1"/>
</dbReference>
<protein>
    <submittedName>
        <fullName evidence="3">Putative amidohydrolase / Aliphatic amidase AmiE</fullName>
        <ecNumber evidence="3">3.5.1.4</ecNumber>
    </submittedName>
</protein>
<dbReference type="InterPro" id="IPR036526">
    <property type="entry name" value="C-N_Hydrolase_sf"/>
</dbReference>
<dbReference type="InterPro" id="IPR045254">
    <property type="entry name" value="Nit1/2_C-N_Hydrolase"/>
</dbReference>
<sequence>MNILAAICQMKVGSDKKTNLSNAQKIIQEAAKKGADMVVLPEVFNSPYQTDLFPAYAEPFGGETTKFLSEMAREHKVLLVGGSIVEKDNDDKIYNTSYVFDANGNLVNKHRKVHLFDIDIPGKIKFQESETLSAGNTIEVFKYKGIGISVMICYDGRFPELARIAALNGAQIIIIPGAFNLTTGPLHWELIMRSRAVDNQVFVVAAAPSRNPDAGYQAWGHSMIVNPWGTIIAQTDEGEGIVMGEIDLDVVNKVRQEIPVLSQRRNDLYQVNYYPKEDF</sequence>
<dbReference type="GO" id="GO:0050152">
    <property type="term" value="F:omega-amidase activity"/>
    <property type="evidence" value="ECO:0007669"/>
    <property type="project" value="TreeGrafter"/>
</dbReference>
<evidence type="ECO:0000313" key="3">
    <source>
        <dbReference type="EMBL" id="QGT99865.1"/>
    </source>
</evidence>
<dbReference type="SUPFAM" id="SSF56317">
    <property type="entry name" value="Carbon-nitrogen hydrolase"/>
    <property type="match status" value="1"/>
</dbReference>
<gene>
    <name evidence="3" type="ORF">SYNTR_1272</name>
</gene>
<evidence type="ECO:0000259" key="2">
    <source>
        <dbReference type="PROSITE" id="PS50263"/>
    </source>
</evidence>
<dbReference type="PANTHER" id="PTHR23088:SF30">
    <property type="entry name" value="OMEGA-AMIDASE NIT2"/>
    <property type="match status" value="1"/>
</dbReference>
<name>A0A6I6DB01_9FIRM</name>
<dbReference type="KEGG" id="salq:SYNTR_1272"/>
<dbReference type="EC" id="3.5.1.4" evidence="3"/>
<keyword evidence="4" id="KW-1185">Reference proteome</keyword>
<dbReference type="RefSeq" id="WP_320411433.1">
    <property type="nucleotide sequence ID" value="NZ_CP046457.1"/>
</dbReference>
<proteinExistence type="predicted"/>
<dbReference type="Pfam" id="PF00795">
    <property type="entry name" value="CN_hydrolase"/>
    <property type="match status" value="1"/>
</dbReference>
<dbReference type="GO" id="GO:0004040">
    <property type="term" value="F:amidase activity"/>
    <property type="evidence" value="ECO:0007669"/>
    <property type="project" value="UniProtKB-EC"/>
</dbReference>
<keyword evidence="1 3" id="KW-0378">Hydrolase</keyword>
<dbReference type="GO" id="GO:0006528">
    <property type="term" value="P:asparagine metabolic process"/>
    <property type="evidence" value="ECO:0007669"/>
    <property type="project" value="TreeGrafter"/>
</dbReference>
<organism evidence="3 4">
    <name type="scientific">Candidatus Syntrophocurvum alkaliphilum</name>
    <dbReference type="NCBI Taxonomy" id="2293317"/>
    <lineage>
        <taxon>Bacteria</taxon>
        <taxon>Bacillati</taxon>
        <taxon>Bacillota</taxon>
        <taxon>Clostridia</taxon>
        <taxon>Eubacteriales</taxon>
        <taxon>Syntrophomonadaceae</taxon>
        <taxon>Candidatus Syntrophocurvum</taxon>
    </lineage>
</organism>
<feature type="domain" description="CN hydrolase" evidence="2">
    <location>
        <begin position="3"/>
        <end position="248"/>
    </location>
</feature>
<dbReference type="PANTHER" id="PTHR23088">
    <property type="entry name" value="NITRILASE-RELATED"/>
    <property type="match status" value="1"/>
</dbReference>
<dbReference type="AlphaFoldDB" id="A0A6I6DB01"/>
<evidence type="ECO:0000256" key="1">
    <source>
        <dbReference type="ARBA" id="ARBA00022801"/>
    </source>
</evidence>
<dbReference type="GO" id="GO:0006541">
    <property type="term" value="P:glutamine metabolic process"/>
    <property type="evidence" value="ECO:0007669"/>
    <property type="project" value="TreeGrafter"/>
</dbReference>
<dbReference type="GO" id="GO:0006107">
    <property type="term" value="P:oxaloacetate metabolic process"/>
    <property type="evidence" value="ECO:0007669"/>
    <property type="project" value="TreeGrafter"/>
</dbReference>
<dbReference type="CDD" id="cd07572">
    <property type="entry name" value="nit"/>
    <property type="match status" value="1"/>
</dbReference>
<accession>A0A6I6DB01</accession>
<dbReference type="EMBL" id="CP046457">
    <property type="protein sequence ID" value="QGT99865.1"/>
    <property type="molecule type" value="Genomic_DNA"/>
</dbReference>
<reference evidence="4" key="1">
    <citation type="journal article" date="2019" name="Microbiology">
        <title>Complete Genome Sequence of an Uncultured Bacterium of the Candidate Phylum Bipolaricaulota.</title>
        <authorList>
            <person name="Kadnikov V.V."/>
            <person name="Mardanov A.V."/>
            <person name="Beletsky A.V."/>
            <person name="Frank Y.A."/>
            <person name="Karnachuk O.V."/>
            <person name="Ravin N.V."/>
        </authorList>
    </citation>
    <scope>NUCLEOTIDE SEQUENCE [LARGE SCALE GENOMIC DNA]</scope>
</reference>
<dbReference type="InterPro" id="IPR003010">
    <property type="entry name" value="C-N_Hydrolase"/>
</dbReference>
<dbReference type="Gene3D" id="3.60.110.10">
    <property type="entry name" value="Carbon-nitrogen hydrolase"/>
    <property type="match status" value="1"/>
</dbReference>
<dbReference type="FunFam" id="3.60.110.10:FF:000002">
    <property type="entry name" value="Nitrilase family member 2"/>
    <property type="match status" value="1"/>
</dbReference>
<dbReference type="Proteomes" id="UP000426444">
    <property type="component" value="Chromosome"/>
</dbReference>